<reference evidence="5 6" key="1">
    <citation type="submission" date="2024-10" db="EMBL/GenBank/DDBJ databases">
        <title>Updated reference genomes for cyclostephanoid diatoms.</title>
        <authorList>
            <person name="Roberts W.R."/>
            <person name="Alverson A.J."/>
        </authorList>
    </citation>
    <scope>NUCLEOTIDE SEQUENCE [LARGE SCALE GENOMIC DNA]</scope>
    <source>
        <strain evidence="5 6">AJA232-27</strain>
    </source>
</reference>
<proteinExistence type="predicted"/>
<dbReference type="Proteomes" id="UP001530293">
    <property type="component" value="Unassembled WGS sequence"/>
</dbReference>
<dbReference type="InterPro" id="IPR001005">
    <property type="entry name" value="SANT/Myb"/>
</dbReference>
<dbReference type="PROSITE" id="PS50090">
    <property type="entry name" value="MYB_LIKE"/>
    <property type="match status" value="1"/>
</dbReference>
<evidence type="ECO:0000256" key="1">
    <source>
        <dbReference type="SAM" id="MobiDB-lite"/>
    </source>
</evidence>
<dbReference type="SMART" id="SM00717">
    <property type="entry name" value="SANT"/>
    <property type="match status" value="1"/>
</dbReference>
<feature type="region of interest" description="Disordered" evidence="1">
    <location>
        <begin position="72"/>
        <end position="108"/>
    </location>
</feature>
<sequence length="740" mass="81978">MSEEQQPSELKQGRWTAEEHVLFDRGCHLHGWGNWSAIALMIPTRTRTQVKTHAQKMLKNLGNDELREWVKRKRQSQPLQRTGRRRQRGAVKQEHQQEDGNDGLPSTMPLIESALGAQMLATLKSTTSTSTTTVLAPAAVKREIQALALDQRQPNYTIQEEKAQSPIMSPFDHASELTKRLFHDGVDNPFRSNSTPMNQAMSQHVSALTPSNQPTKTVSNIMVSNYPATHSVLGTASNHYLTHFVYNVTSPSNQETPTVSNATTSKHHVTQLMPVSNLTSASNNQQATVPSVASNIQVMPLPLVCDKMDSSYQATQRAPVDNPASCHQASAHASELTTLILYNNVDTPFNSNFTLMNQAMTQNASELTPGNQPTQMASNMPSNYPTAHTVPGMGSNHHLTQTVYNMTSTSNQTTPSVSKTTSSENFSTQLVPVSNLTSASSSNQQATVPSLASNHQVMQLQLVSNQMDSSHQTTQQAPAENLASCHQVSPPIIHIPSRNQESPGHLIVQPMNVPEIIATATTNQTSFQRSAAIISPNNQEAMQKMSSGDTERFDEALSLCNSINTGNWSVWSSPSKQQAPPASSVLQVLVSEPQRGGFVQVDKLARYYLDSTYVVGYPTKYDVLCDHINDVYRDYVGNRRLRVMAMTSLGEYMKTTSTFLVGSSVLKKREDVHRTRRFILEFMHSLMTCSPPCRFLAMDVTVGRWRELNGDYSSMKIQETLRECMEVLEQSTPVDGRLRF</sequence>
<dbReference type="Pfam" id="PF00249">
    <property type="entry name" value="Myb_DNA-binding"/>
    <property type="match status" value="1"/>
</dbReference>
<evidence type="ECO:0000313" key="6">
    <source>
        <dbReference type="Proteomes" id="UP001530293"/>
    </source>
</evidence>
<dbReference type="AlphaFoldDB" id="A0ABD3NCC0"/>
<evidence type="ECO:0000259" key="2">
    <source>
        <dbReference type="PROSITE" id="PS50090"/>
    </source>
</evidence>
<dbReference type="InterPro" id="IPR017930">
    <property type="entry name" value="Myb_dom"/>
</dbReference>
<dbReference type="SUPFAM" id="SSF46689">
    <property type="entry name" value="Homeodomain-like"/>
    <property type="match status" value="1"/>
</dbReference>
<name>A0ABD3NCC0_9STRA</name>
<dbReference type="InterPro" id="IPR017884">
    <property type="entry name" value="SANT_dom"/>
</dbReference>
<evidence type="ECO:0000259" key="4">
    <source>
        <dbReference type="PROSITE" id="PS51294"/>
    </source>
</evidence>
<evidence type="ECO:0000313" key="5">
    <source>
        <dbReference type="EMBL" id="KAL3770340.1"/>
    </source>
</evidence>
<comment type="caution">
    <text evidence="5">The sequence shown here is derived from an EMBL/GenBank/DDBJ whole genome shotgun (WGS) entry which is preliminary data.</text>
</comment>
<feature type="domain" description="Myb-like" evidence="2">
    <location>
        <begin position="7"/>
        <end position="58"/>
    </location>
</feature>
<evidence type="ECO:0000259" key="3">
    <source>
        <dbReference type="PROSITE" id="PS51293"/>
    </source>
</evidence>
<dbReference type="EMBL" id="JALLBG020000043">
    <property type="protein sequence ID" value="KAL3770340.1"/>
    <property type="molecule type" value="Genomic_DNA"/>
</dbReference>
<keyword evidence="6" id="KW-1185">Reference proteome</keyword>
<gene>
    <name evidence="5" type="ORF">ACHAWU_003560</name>
</gene>
<dbReference type="Gene3D" id="1.10.10.60">
    <property type="entry name" value="Homeodomain-like"/>
    <property type="match status" value="1"/>
</dbReference>
<feature type="domain" description="HTH myb-type" evidence="4">
    <location>
        <begin position="9"/>
        <end position="62"/>
    </location>
</feature>
<dbReference type="PROSITE" id="PS51294">
    <property type="entry name" value="HTH_MYB"/>
    <property type="match status" value="1"/>
</dbReference>
<dbReference type="PROSITE" id="PS51293">
    <property type="entry name" value="SANT"/>
    <property type="match status" value="1"/>
</dbReference>
<dbReference type="CDD" id="cd00167">
    <property type="entry name" value="SANT"/>
    <property type="match status" value="1"/>
</dbReference>
<dbReference type="InterPro" id="IPR009057">
    <property type="entry name" value="Homeodomain-like_sf"/>
</dbReference>
<protein>
    <submittedName>
        <fullName evidence="5">Uncharacterized protein</fullName>
    </submittedName>
</protein>
<organism evidence="5 6">
    <name type="scientific">Discostella pseudostelligera</name>
    <dbReference type="NCBI Taxonomy" id="259834"/>
    <lineage>
        <taxon>Eukaryota</taxon>
        <taxon>Sar</taxon>
        <taxon>Stramenopiles</taxon>
        <taxon>Ochrophyta</taxon>
        <taxon>Bacillariophyta</taxon>
        <taxon>Coscinodiscophyceae</taxon>
        <taxon>Thalassiosirophycidae</taxon>
        <taxon>Stephanodiscales</taxon>
        <taxon>Stephanodiscaceae</taxon>
        <taxon>Discostella</taxon>
    </lineage>
</organism>
<accession>A0ABD3NCC0</accession>
<feature type="domain" description="SANT" evidence="3">
    <location>
        <begin position="10"/>
        <end position="63"/>
    </location>
</feature>